<evidence type="ECO:0000259" key="8">
    <source>
        <dbReference type="PROSITE" id="PS51790"/>
    </source>
</evidence>
<protein>
    <recommendedName>
        <fullName evidence="6">Peptide methionine sulfoxide reductase MsrB</fullName>
        <ecNumber evidence="6">1.8.4.12</ecNumber>
    </recommendedName>
    <alternativeName>
        <fullName evidence="6">Peptide-methionine (R)-S-oxide reductase</fullName>
    </alternativeName>
</protein>
<dbReference type="InterPro" id="IPR011057">
    <property type="entry name" value="Mss4-like_sf"/>
</dbReference>
<dbReference type="Pfam" id="PF01641">
    <property type="entry name" value="SelR"/>
    <property type="match status" value="1"/>
</dbReference>
<dbReference type="GO" id="GO:0008270">
    <property type="term" value="F:zinc ion binding"/>
    <property type="evidence" value="ECO:0007669"/>
    <property type="project" value="UniProtKB-UniRule"/>
</dbReference>
<proteinExistence type="inferred from homology"/>
<dbReference type="GO" id="GO:0005737">
    <property type="term" value="C:cytoplasm"/>
    <property type="evidence" value="ECO:0007669"/>
    <property type="project" value="TreeGrafter"/>
</dbReference>
<dbReference type="AlphaFoldDB" id="A0A832IA13"/>
<evidence type="ECO:0000256" key="1">
    <source>
        <dbReference type="ARBA" id="ARBA00007174"/>
    </source>
</evidence>
<dbReference type="GO" id="GO:0033743">
    <property type="term" value="F:peptide-methionine (R)-S-oxide reductase activity"/>
    <property type="evidence" value="ECO:0007669"/>
    <property type="project" value="UniProtKB-UniRule"/>
</dbReference>
<feature type="active site" description="Nucleophile" evidence="6">
    <location>
        <position position="149"/>
    </location>
</feature>
<reference evidence="9" key="1">
    <citation type="journal article" date="2020" name="mSystems">
        <title>Genome- and Community-Level Interaction Insights into Carbon Utilization and Element Cycling Functions of Hydrothermarchaeota in Hydrothermal Sediment.</title>
        <authorList>
            <person name="Zhou Z."/>
            <person name="Liu Y."/>
            <person name="Xu W."/>
            <person name="Pan J."/>
            <person name="Luo Z.H."/>
            <person name="Li M."/>
        </authorList>
    </citation>
    <scope>NUCLEOTIDE SEQUENCE [LARGE SCALE GENOMIC DNA]</scope>
    <source>
        <strain evidence="9">SpSt-381</strain>
    </source>
</reference>
<name>A0A832IA13_UNCEI</name>
<dbReference type="NCBIfam" id="TIGR00357">
    <property type="entry name" value="peptide-methionine (R)-S-oxide reductase MsrB"/>
    <property type="match status" value="1"/>
</dbReference>
<organism evidence="9">
    <name type="scientific">Eiseniibacteriota bacterium</name>
    <dbReference type="NCBI Taxonomy" id="2212470"/>
    <lineage>
        <taxon>Bacteria</taxon>
        <taxon>Candidatus Eiseniibacteriota</taxon>
    </lineage>
</organism>
<feature type="compositionally biased region" description="Low complexity" evidence="7">
    <location>
        <begin position="1"/>
        <end position="21"/>
    </location>
</feature>
<keyword evidence="2 6" id="KW-0479">Metal-binding</keyword>
<dbReference type="EMBL" id="DSQF01000016">
    <property type="protein sequence ID" value="HGZ43242.1"/>
    <property type="molecule type" value="Genomic_DNA"/>
</dbReference>
<dbReference type="FunFam" id="2.170.150.20:FF:000001">
    <property type="entry name" value="Peptide methionine sulfoxide reductase MsrB"/>
    <property type="match status" value="1"/>
</dbReference>
<dbReference type="PANTHER" id="PTHR10173:SF52">
    <property type="entry name" value="METHIONINE-R-SULFOXIDE REDUCTASE B1"/>
    <property type="match status" value="1"/>
</dbReference>
<feature type="binding site" evidence="6">
    <location>
        <position position="77"/>
    </location>
    <ligand>
        <name>Zn(2+)</name>
        <dbReference type="ChEBI" id="CHEBI:29105"/>
    </ligand>
</feature>
<evidence type="ECO:0000256" key="4">
    <source>
        <dbReference type="ARBA" id="ARBA00023002"/>
    </source>
</evidence>
<dbReference type="PANTHER" id="PTHR10173">
    <property type="entry name" value="METHIONINE SULFOXIDE REDUCTASE"/>
    <property type="match status" value="1"/>
</dbReference>
<dbReference type="PROSITE" id="PS51790">
    <property type="entry name" value="MSRB"/>
    <property type="match status" value="1"/>
</dbReference>
<evidence type="ECO:0000256" key="3">
    <source>
        <dbReference type="ARBA" id="ARBA00022833"/>
    </source>
</evidence>
<evidence type="ECO:0000256" key="2">
    <source>
        <dbReference type="ARBA" id="ARBA00022723"/>
    </source>
</evidence>
<evidence type="ECO:0000256" key="6">
    <source>
        <dbReference type="HAMAP-Rule" id="MF_01400"/>
    </source>
</evidence>
<dbReference type="EC" id="1.8.4.12" evidence="6"/>
<dbReference type="GO" id="GO:0006979">
    <property type="term" value="P:response to oxidative stress"/>
    <property type="evidence" value="ECO:0007669"/>
    <property type="project" value="InterPro"/>
</dbReference>
<evidence type="ECO:0000313" key="9">
    <source>
        <dbReference type="EMBL" id="HGZ43242.1"/>
    </source>
</evidence>
<accession>A0A832IA13</accession>
<dbReference type="GO" id="GO:0030091">
    <property type="term" value="P:protein repair"/>
    <property type="evidence" value="ECO:0007669"/>
    <property type="project" value="InterPro"/>
</dbReference>
<evidence type="ECO:0000256" key="7">
    <source>
        <dbReference type="SAM" id="MobiDB-lite"/>
    </source>
</evidence>
<comment type="caution">
    <text evidence="9">The sequence shown here is derived from an EMBL/GenBank/DDBJ whole genome shotgun (WGS) entry which is preliminary data.</text>
</comment>
<comment type="cofactor">
    <cofactor evidence="6">
        <name>Zn(2+)</name>
        <dbReference type="ChEBI" id="CHEBI:29105"/>
    </cofactor>
    <text evidence="6">Binds 1 zinc ion per subunit. The zinc ion is important for the structural integrity of the protein.</text>
</comment>
<dbReference type="InterPro" id="IPR028427">
    <property type="entry name" value="Met_Sox_Rdtase_MsrB"/>
</dbReference>
<feature type="binding site" evidence="6">
    <location>
        <position position="129"/>
    </location>
    <ligand>
        <name>Zn(2+)</name>
        <dbReference type="ChEBI" id="CHEBI:29105"/>
    </ligand>
</feature>
<sequence length="166" mass="17712">MWAAARPAAVPAPAAATARPATPAPPAGAGPDRVVRSDEEWRRILSPARYRILRGKGTEPAFTGAYWNHRADGIYTCAGCGLELFRSADKFDSGTGWPSYTAPARASHVRLARDTSLGMVREEVLCARCDGHLGHVFGDGPPPTGRRYCINSAALEFVPARPAAAR</sequence>
<feature type="region of interest" description="Disordered" evidence="7">
    <location>
        <begin position="1"/>
        <end position="35"/>
    </location>
</feature>
<comment type="similarity">
    <text evidence="1 6">Belongs to the MsrB Met sulfoxide reductase family.</text>
</comment>
<dbReference type="HAMAP" id="MF_01400">
    <property type="entry name" value="MsrB"/>
    <property type="match status" value="1"/>
</dbReference>
<comment type="catalytic activity">
    <reaction evidence="5 6">
        <text>L-methionyl-[protein] + [thioredoxin]-disulfide + H2O = L-methionyl-(R)-S-oxide-[protein] + [thioredoxin]-dithiol</text>
        <dbReference type="Rhea" id="RHEA:24164"/>
        <dbReference type="Rhea" id="RHEA-COMP:10698"/>
        <dbReference type="Rhea" id="RHEA-COMP:10700"/>
        <dbReference type="Rhea" id="RHEA-COMP:12313"/>
        <dbReference type="Rhea" id="RHEA-COMP:12314"/>
        <dbReference type="ChEBI" id="CHEBI:15377"/>
        <dbReference type="ChEBI" id="CHEBI:16044"/>
        <dbReference type="ChEBI" id="CHEBI:29950"/>
        <dbReference type="ChEBI" id="CHEBI:45764"/>
        <dbReference type="ChEBI" id="CHEBI:50058"/>
        <dbReference type="EC" id="1.8.4.12"/>
    </reaction>
</comment>
<evidence type="ECO:0000256" key="5">
    <source>
        <dbReference type="ARBA" id="ARBA00048488"/>
    </source>
</evidence>
<feature type="domain" description="MsrB" evidence="8">
    <location>
        <begin position="38"/>
        <end position="160"/>
    </location>
</feature>
<dbReference type="InterPro" id="IPR002579">
    <property type="entry name" value="Met_Sox_Rdtase_MsrB_dom"/>
</dbReference>
<keyword evidence="4 6" id="KW-0560">Oxidoreductase</keyword>
<keyword evidence="3 6" id="KW-0862">Zinc</keyword>
<feature type="binding site" evidence="6">
    <location>
        <position position="126"/>
    </location>
    <ligand>
        <name>Zn(2+)</name>
        <dbReference type="ChEBI" id="CHEBI:29105"/>
    </ligand>
</feature>
<gene>
    <name evidence="6 9" type="primary">msrB</name>
    <name evidence="9" type="ORF">ENR23_07430</name>
</gene>
<dbReference type="SUPFAM" id="SSF51316">
    <property type="entry name" value="Mss4-like"/>
    <property type="match status" value="1"/>
</dbReference>
<feature type="binding site" evidence="6">
    <location>
        <position position="80"/>
    </location>
    <ligand>
        <name>Zn(2+)</name>
        <dbReference type="ChEBI" id="CHEBI:29105"/>
    </ligand>
</feature>
<dbReference type="Gene3D" id="2.170.150.20">
    <property type="entry name" value="Peptide methionine sulfoxide reductase"/>
    <property type="match status" value="1"/>
</dbReference>